<keyword evidence="7" id="KW-0812">Transmembrane</keyword>
<keyword evidence="2" id="KW-0479">Metal-binding</keyword>
<keyword evidence="7" id="KW-1133">Transmembrane helix</keyword>
<keyword evidence="1 6" id="KW-0645">Protease</keyword>
<dbReference type="RefSeq" id="WP_339616264.1">
    <property type="nucleotide sequence ID" value="NZ_AP031500.1"/>
</dbReference>
<dbReference type="InterPro" id="IPR001915">
    <property type="entry name" value="Peptidase_M48"/>
</dbReference>
<dbReference type="CDD" id="cd07332">
    <property type="entry name" value="M48C_Oma1_like"/>
    <property type="match status" value="1"/>
</dbReference>
<protein>
    <submittedName>
        <fullName evidence="10">M48 family metallopeptidase</fullName>
    </submittedName>
</protein>
<accession>A0ABV7HSH0</accession>
<dbReference type="Proteomes" id="UP001595548">
    <property type="component" value="Unassembled WGS sequence"/>
</dbReference>
<dbReference type="Pfam" id="PF01435">
    <property type="entry name" value="Peptidase_M48"/>
    <property type="match status" value="1"/>
</dbReference>
<sequence length="375" mass="40559">MNIQGRWFDGKSSQSREAVLTLRGDTSVCVTDAVTQESLVVANVNDLDISSRLGNSARFVRFANGAAFETTDNAAVDALQKKRIDGASAGLLHKLESHLGVVIVAAVLAVVVLVGGAVYGVPATARLIAFQLPQSTLDTVSAETLTILDRTHFDDSEISAERQAQLQAEFQPVLAQYPDMPLKVEFRKGGDKIGANAFALPDGTIIFTDEMIELSQTAQERIAVLAHEIGHVAERHSLRAVIQNAVLGFVYVALVGDGTAMGDLLIGLPVLATTLAYSRDHETEADVFSAQFLDQAGIERQAFVDLMQRLGDSMRCNKLIDDAKDVDEDALSDTERLALCETLIAEGGDEDDSQWQDYLSTHPGLKQRLIDFTAE</sequence>
<comment type="similarity">
    <text evidence="6">Belongs to the peptidase M48 family.</text>
</comment>
<evidence type="ECO:0000256" key="6">
    <source>
        <dbReference type="RuleBase" id="RU003983"/>
    </source>
</evidence>
<evidence type="ECO:0000256" key="2">
    <source>
        <dbReference type="ARBA" id="ARBA00022723"/>
    </source>
</evidence>
<evidence type="ECO:0000256" key="1">
    <source>
        <dbReference type="ARBA" id="ARBA00022670"/>
    </source>
</evidence>
<dbReference type="PANTHER" id="PTHR22726:SF1">
    <property type="entry name" value="METALLOENDOPEPTIDASE OMA1, MITOCHONDRIAL"/>
    <property type="match status" value="1"/>
</dbReference>
<organism evidence="10 11">
    <name type="scientific">Gilvimarinus japonicus</name>
    <dbReference type="NCBI Taxonomy" id="1796469"/>
    <lineage>
        <taxon>Bacteria</taxon>
        <taxon>Pseudomonadati</taxon>
        <taxon>Pseudomonadota</taxon>
        <taxon>Gammaproteobacteria</taxon>
        <taxon>Cellvibrionales</taxon>
        <taxon>Cellvibrionaceae</taxon>
        <taxon>Gilvimarinus</taxon>
    </lineage>
</organism>
<feature type="transmembrane region" description="Helical" evidence="7">
    <location>
        <begin position="99"/>
        <end position="121"/>
    </location>
</feature>
<evidence type="ECO:0000259" key="9">
    <source>
        <dbReference type="Pfam" id="PF23368"/>
    </source>
</evidence>
<evidence type="ECO:0000313" key="11">
    <source>
        <dbReference type="Proteomes" id="UP001595548"/>
    </source>
</evidence>
<keyword evidence="7" id="KW-0472">Membrane</keyword>
<name>A0ABV7HSH0_9GAMM</name>
<comment type="caution">
    <text evidence="10">The sequence shown here is derived from an EMBL/GenBank/DDBJ whole genome shotgun (WGS) entry which is preliminary data.</text>
</comment>
<gene>
    <name evidence="10" type="ORF">ACFOEB_10765</name>
</gene>
<dbReference type="Pfam" id="PF23368">
    <property type="entry name" value="DUF7092"/>
    <property type="match status" value="1"/>
</dbReference>
<evidence type="ECO:0000313" key="10">
    <source>
        <dbReference type="EMBL" id="MFC3155683.1"/>
    </source>
</evidence>
<evidence type="ECO:0000256" key="5">
    <source>
        <dbReference type="ARBA" id="ARBA00023049"/>
    </source>
</evidence>
<feature type="domain" description="DUF7092" evidence="9">
    <location>
        <begin position="3"/>
        <end position="81"/>
    </location>
</feature>
<dbReference type="Gene3D" id="3.30.2010.10">
    <property type="entry name" value="Metalloproteases ('zincins'), catalytic domain"/>
    <property type="match status" value="1"/>
</dbReference>
<dbReference type="PANTHER" id="PTHR22726">
    <property type="entry name" value="METALLOENDOPEPTIDASE OMA1"/>
    <property type="match status" value="1"/>
</dbReference>
<feature type="domain" description="Peptidase M48" evidence="8">
    <location>
        <begin position="162"/>
        <end position="369"/>
    </location>
</feature>
<evidence type="ECO:0000259" key="8">
    <source>
        <dbReference type="Pfam" id="PF01435"/>
    </source>
</evidence>
<reference evidence="11" key="1">
    <citation type="journal article" date="2019" name="Int. J. Syst. Evol. Microbiol.">
        <title>The Global Catalogue of Microorganisms (GCM) 10K type strain sequencing project: providing services to taxonomists for standard genome sequencing and annotation.</title>
        <authorList>
            <consortium name="The Broad Institute Genomics Platform"/>
            <consortium name="The Broad Institute Genome Sequencing Center for Infectious Disease"/>
            <person name="Wu L."/>
            <person name="Ma J."/>
        </authorList>
    </citation>
    <scope>NUCLEOTIDE SEQUENCE [LARGE SCALE GENOMIC DNA]</scope>
    <source>
        <strain evidence="11">KCTC 52141</strain>
    </source>
</reference>
<keyword evidence="4 6" id="KW-0862">Zinc</keyword>
<keyword evidence="3 6" id="KW-0378">Hydrolase</keyword>
<evidence type="ECO:0000256" key="7">
    <source>
        <dbReference type="SAM" id="Phobius"/>
    </source>
</evidence>
<evidence type="ECO:0000256" key="4">
    <source>
        <dbReference type="ARBA" id="ARBA00022833"/>
    </source>
</evidence>
<proteinExistence type="inferred from homology"/>
<dbReference type="EMBL" id="JBHRTL010000006">
    <property type="protein sequence ID" value="MFC3155683.1"/>
    <property type="molecule type" value="Genomic_DNA"/>
</dbReference>
<dbReference type="InterPro" id="IPR055518">
    <property type="entry name" value="DUF7092"/>
</dbReference>
<dbReference type="InterPro" id="IPR051156">
    <property type="entry name" value="Mito/Outer_Membr_Metalloprot"/>
</dbReference>
<evidence type="ECO:0000256" key="3">
    <source>
        <dbReference type="ARBA" id="ARBA00022801"/>
    </source>
</evidence>
<comment type="cofactor">
    <cofactor evidence="6">
        <name>Zn(2+)</name>
        <dbReference type="ChEBI" id="CHEBI:29105"/>
    </cofactor>
    <text evidence="6">Binds 1 zinc ion per subunit.</text>
</comment>
<keyword evidence="5 6" id="KW-0482">Metalloprotease</keyword>
<keyword evidence="11" id="KW-1185">Reference proteome</keyword>